<gene>
    <name evidence="1" type="ORF">F2P44_23740</name>
</gene>
<comment type="caution">
    <text evidence="1">The sequence shown here is derived from an EMBL/GenBank/DDBJ whole genome shotgun (WGS) entry which is preliminary data.</text>
</comment>
<proteinExistence type="predicted"/>
<accession>A0ABX0NH30</accession>
<dbReference type="EMBL" id="WHJG01000030">
    <property type="protein sequence ID" value="NHZ82267.1"/>
    <property type="molecule type" value="Genomic_DNA"/>
</dbReference>
<evidence type="ECO:0000313" key="2">
    <source>
        <dbReference type="Proteomes" id="UP000621455"/>
    </source>
</evidence>
<dbReference type="RefSeq" id="WP_167090104.1">
    <property type="nucleotide sequence ID" value="NZ_WHJG01000030.1"/>
</dbReference>
<dbReference type="CDD" id="cd22362">
    <property type="entry name" value="TnsA_endonuclease-like"/>
    <property type="match status" value="1"/>
</dbReference>
<dbReference type="SUPFAM" id="SSF52980">
    <property type="entry name" value="Restriction endonuclease-like"/>
    <property type="match status" value="1"/>
</dbReference>
<dbReference type="Proteomes" id="UP000621455">
    <property type="component" value="Unassembled WGS sequence"/>
</dbReference>
<organism evidence="1 2">
    <name type="scientific">Massilia frigida</name>
    <dbReference type="NCBI Taxonomy" id="2609281"/>
    <lineage>
        <taxon>Bacteria</taxon>
        <taxon>Pseudomonadati</taxon>
        <taxon>Pseudomonadota</taxon>
        <taxon>Betaproteobacteria</taxon>
        <taxon>Burkholderiales</taxon>
        <taxon>Oxalobacteraceae</taxon>
        <taxon>Telluria group</taxon>
        <taxon>Massilia</taxon>
    </lineage>
</organism>
<sequence length="309" mass="34380">MAAVFREYASVAQTGTSDDIALPMEPSPKRRRMRGMTHAKLCKRILLGHGTGHREKYLPWLTLRRKNPSPRSNQVVSWMPPLNRTAHYFSRGEFHTALLLLWLGVHDLREQFPLWPTPHPHPLDGLPHAPDKPHHWSRGLLAIATEANIVHGFEVGTRVPYIASLDLLATVSLPGRTALAAFSSKPISDPNDEIGWRTLERLELERRYTADIGAFYFVSSSALIPLLTAGQLETWLDASTLHCAPHLLASSREFAGIFNDCTNLQINEAVGLAAASLSLPLDDAWLLFRHCACTVPGHRTSTLIHRPAS</sequence>
<keyword evidence="2" id="KW-1185">Reference proteome</keyword>
<dbReference type="Gene3D" id="3.40.1350.10">
    <property type="match status" value="1"/>
</dbReference>
<protein>
    <submittedName>
        <fullName evidence="1">Uncharacterized protein</fullName>
    </submittedName>
</protein>
<dbReference type="InterPro" id="IPR011856">
    <property type="entry name" value="tRNA_endonuc-like_dom_sf"/>
</dbReference>
<name>A0ABX0NH30_9BURK</name>
<dbReference type="InterPro" id="IPR011335">
    <property type="entry name" value="Restrct_endonuc-II-like"/>
</dbReference>
<reference evidence="1 2" key="1">
    <citation type="submission" date="2019-10" db="EMBL/GenBank/DDBJ databases">
        <title>Taxonomy of Antarctic Massilia spp.: description of Massilia rubra sp. nov., Massilia aquatica sp. nov., Massilia mucilaginosa sp. nov., Massilia frigida sp. nov. isolated from streams, lakes and regoliths.</title>
        <authorList>
            <person name="Holochova P."/>
            <person name="Sedlacek I."/>
            <person name="Kralova S."/>
            <person name="Maslanova I."/>
            <person name="Busse H.-J."/>
            <person name="Stankova E."/>
            <person name="Vrbovska V."/>
            <person name="Kovarovic V."/>
            <person name="Bartak M."/>
            <person name="Svec P."/>
            <person name="Pantucek R."/>
        </authorList>
    </citation>
    <scope>NUCLEOTIDE SEQUENCE [LARGE SCALE GENOMIC DNA]</scope>
    <source>
        <strain evidence="1 2">CCM 8695</strain>
    </source>
</reference>
<evidence type="ECO:0000313" key="1">
    <source>
        <dbReference type="EMBL" id="NHZ82267.1"/>
    </source>
</evidence>